<comment type="caution">
    <text evidence="3">The sequence shown here is derived from an EMBL/GenBank/DDBJ whole genome shotgun (WGS) entry which is preliminary data.</text>
</comment>
<dbReference type="EMBL" id="CAXDID020000505">
    <property type="protein sequence ID" value="CAL6098077.1"/>
    <property type="molecule type" value="Genomic_DNA"/>
</dbReference>
<evidence type="ECO:0000313" key="5">
    <source>
        <dbReference type="Proteomes" id="UP001642409"/>
    </source>
</evidence>
<feature type="coiled-coil region" evidence="1">
    <location>
        <begin position="71"/>
        <end position="105"/>
    </location>
</feature>
<dbReference type="Proteomes" id="UP001642409">
    <property type="component" value="Unassembled WGS sequence"/>
</dbReference>
<evidence type="ECO:0000256" key="1">
    <source>
        <dbReference type="SAM" id="Coils"/>
    </source>
</evidence>
<dbReference type="Pfam" id="PF03081">
    <property type="entry name" value="Exo70_C"/>
    <property type="match status" value="1"/>
</dbReference>
<dbReference type="GO" id="GO:0005546">
    <property type="term" value="F:phosphatidylinositol-4,5-bisphosphate binding"/>
    <property type="evidence" value="ECO:0007669"/>
    <property type="project" value="InterPro"/>
</dbReference>
<reference evidence="3" key="1">
    <citation type="submission" date="2023-06" db="EMBL/GenBank/DDBJ databases">
        <authorList>
            <person name="Kurt Z."/>
        </authorList>
    </citation>
    <scope>NUCLEOTIDE SEQUENCE</scope>
</reference>
<keyword evidence="1" id="KW-0175">Coiled coil</keyword>
<name>A0AA86TJN8_9EUKA</name>
<accession>A0AA86TJN8</accession>
<organism evidence="3">
    <name type="scientific">Hexamita inflata</name>
    <dbReference type="NCBI Taxonomy" id="28002"/>
    <lineage>
        <taxon>Eukaryota</taxon>
        <taxon>Metamonada</taxon>
        <taxon>Diplomonadida</taxon>
        <taxon>Hexamitidae</taxon>
        <taxon>Hexamitinae</taxon>
        <taxon>Hexamita</taxon>
    </lineage>
</organism>
<keyword evidence="5" id="KW-1185">Reference proteome</keyword>
<dbReference type="AlphaFoldDB" id="A0AA86TJN8"/>
<evidence type="ECO:0000313" key="3">
    <source>
        <dbReference type="EMBL" id="CAI9920754.1"/>
    </source>
</evidence>
<proteinExistence type="predicted"/>
<feature type="domain" description="Exocyst complex subunit Exo70 C-terminal" evidence="2">
    <location>
        <begin position="18"/>
        <end position="147"/>
    </location>
</feature>
<dbReference type="GO" id="GO:0006887">
    <property type="term" value="P:exocytosis"/>
    <property type="evidence" value="ECO:0007669"/>
    <property type="project" value="InterPro"/>
</dbReference>
<protein>
    <submittedName>
        <fullName evidence="4">Hypothetical_protein</fullName>
    </submittedName>
</protein>
<sequence length="270" mass="30926">MSEIEIVIQQTQQILNPLLQQLVEKFETIRQSQLLNSHIQNCIQNDISGSLSDIKECLHKLQDELNTSVQTNTLQSLAEETQNQIKNIQNKITNALNEIKHQLGKQVTKSSILNQKTEFQKVIKDTIKYSDQLVTEYDQMQSGALPSVASPPELISFLFNQLINFQVMLNEQIYEVPQDILTLKSSNPFEYTLQIINFPKTPYVSSIDGYSLSLVLEKAVTEVVKLKLLDTNNELKQFYDGVHKFINSLDASILDQKYADIKQQYSKLLM</sequence>
<dbReference type="EMBL" id="CATOUU010000203">
    <property type="protein sequence ID" value="CAI9920754.1"/>
    <property type="molecule type" value="Genomic_DNA"/>
</dbReference>
<evidence type="ECO:0000259" key="2">
    <source>
        <dbReference type="Pfam" id="PF03081"/>
    </source>
</evidence>
<dbReference type="InterPro" id="IPR046364">
    <property type="entry name" value="Exo70_C"/>
</dbReference>
<dbReference type="GO" id="GO:0000145">
    <property type="term" value="C:exocyst"/>
    <property type="evidence" value="ECO:0007669"/>
    <property type="project" value="InterPro"/>
</dbReference>
<evidence type="ECO:0000313" key="4">
    <source>
        <dbReference type="EMBL" id="CAL6098077.1"/>
    </source>
</evidence>
<gene>
    <name evidence="4" type="ORF">HINF_LOCUS69437</name>
    <name evidence="3" type="ORF">HINF_LOCUS8399</name>
</gene>
<reference evidence="4 5" key="2">
    <citation type="submission" date="2024-07" db="EMBL/GenBank/DDBJ databases">
        <authorList>
            <person name="Akdeniz Z."/>
        </authorList>
    </citation>
    <scope>NUCLEOTIDE SEQUENCE [LARGE SCALE GENOMIC DNA]</scope>
</reference>